<dbReference type="EMBL" id="UYRT01006322">
    <property type="protein sequence ID" value="VDK40286.1"/>
    <property type="molecule type" value="Genomic_DNA"/>
</dbReference>
<gene>
    <name evidence="1" type="ORF">GPUH_LOCUS3635</name>
</gene>
<evidence type="ECO:0000313" key="2">
    <source>
        <dbReference type="Proteomes" id="UP000271098"/>
    </source>
</evidence>
<proteinExistence type="predicted"/>
<dbReference type="Proteomes" id="UP000271098">
    <property type="component" value="Unassembled WGS sequence"/>
</dbReference>
<sequence length="72" mass="8046">MVVFQISDNGRYYCNVLEGSHEVLDKCSVDLYVYETVGEYALGWSGIIEQVAPVKELLLDVDGNESWAKTVS</sequence>
<organism evidence="1 2">
    <name type="scientific">Gongylonema pulchrum</name>
    <dbReference type="NCBI Taxonomy" id="637853"/>
    <lineage>
        <taxon>Eukaryota</taxon>
        <taxon>Metazoa</taxon>
        <taxon>Ecdysozoa</taxon>
        <taxon>Nematoda</taxon>
        <taxon>Chromadorea</taxon>
        <taxon>Rhabditida</taxon>
        <taxon>Spirurina</taxon>
        <taxon>Spiruromorpha</taxon>
        <taxon>Spiruroidea</taxon>
        <taxon>Gongylonematidae</taxon>
        <taxon>Gongylonema</taxon>
    </lineage>
</organism>
<evidence type="ECO:0000313" key="1">
    <source>
        <dbReference type="EMBL" id="VDK40286.1"/>
    </source>
</evidence>
<protein>
    <submittedName>
        <fullName evidence="1">Uncharacterized protein</fullName>
    </submittedName>
</protein>
<reference evidence="1 2" key="1">
    <citation type="submission" date="2018-11" db="EMBL/GenBank/DDBJ databases">
        <authorList>
            <consortium name="Pathogen Informatics"/>
        </authorList>
    </citation>
    <scope>NUCLEOTIDE SEQUENCE [LARGE SCALE GENOMIC DNA]</scope>
</reference>
<name>A0A3P6PK58_9BILA</name>
<keyword evidence="2" id="KW-1185">Reference proteome</keyword>
<dbReference type="AlphaFoldDB" id="A0A3P6PK58"/>
<accession>A0A3P6PK58</accession>